<dbReference type="OrthoDB" id="330544at2759"/>
<evidence type="ECO:0000313" key="4">
    <source>
        <dbReference type="Proteomes" id="UP000224006"/>
    </source>
</evidence>
<dbReference type="EMBL" id="NWUJ01000005">
    <property type="protein sequence ID" value="PFH35188.1"/>
    <property type="molecule type" value="Genomic_DNA"/>
</dbReference>
<keyword evidence="4" id="KW-1185">Reference proteome</keyword>
<reference evidence="3 4" key="1">
    <citation type="submission" date="2017-09" db="EMBL/GenBank/DDBJ databases">
        <title>Genome sequencing of Besnoitia besnoiti strain Bb-Ger1.</title>
        <authorList>
            <person name="Schares G."/>
            <person name="Venepally P."/>
            <person name="Lorenzi H.A."/>
        </authorList>
    </citation>
    <scope>NUCLEOTIDE SEQUENCE [LARGE SCALE GENOMIC DNA]</scope>
    <source>
        <strain evidence="3 4">Bb-Ger1</strain>
    </source>
</reference>
<feature type="transmembrane region" description="Helical" evidence="2">
    <location>
        <begin position="107"/>
        <end position="130"/>
    </location>
</feature>
<dbReference type="VEuPathDB" id="ToxoDB:BESB_060750"/>
<evidence type="ECO:0008006" key="5">
    <source>
        <dbReference type="Google" id="ProtNLM"/>
    </source>
</evidence>
<dbReference type="GeneID" id="40311003"/>
<evidence type="ECO:0000256" key="2">
    <source>
        <dbReference type="SAM" id="Phobius"/>
    </source>
</evidence>
<keyword evidence="2" id="KW-0812">Transmembrane</keyword>
<feature type="transmembrane region" description="Helical" evidence="2">
    <location>
        <begin position="83"/>
        <end position="101"/>
    </location>
</feature>
<feature type="compositionally biased region" description="Basic and acidic residues" evidence="1">
    <location>
        <begin position="34"/>
        <end position="51"/>
    </location>
</feature>
<sequence length="477" mass="51552">MEDAFGEQAVTHNVRSVGNADFLSLLAGPDEGDNLQRTRNSAEGERDPLIQPAAEERPAEPVIDDAVIEQRTRLLVARSGMKWCLSAYVVLVLLLAVVIFFEVGFWGVIMLIALGGAGLLLLATMVLALYTKKKLAVVAVLVVASLTFLVVLAACVSNVFVLIRSSRALVWSVKEGLGEVYSVYQDTTGNITSGIGGIHESLQNLPNGGAISGLIGSLPSLSESPEAREALSNVSERLPEGPALNADFLRRVPTGFPARLRQHASEEVELSASEISESQVDAPNLFSGIDTGIPGVPSLKIGLQIKPSANDWLTVPGLELPSFPEIKNTCHEDYADPTSAYRKGVNIASQSMARFGLFCSFTHLNFFELQQWPVSCTDECGFDQDTDKFIGSASKDNRLEAVTQAYEKRGLNATDPLETVKMCTALQTATSCSIWNMWYFLVLPVISALWLLLCVCSCCVFIPGIYNGSKVLRKTSA</sequence>
<proteinExistence type="predicted"/>
<feature type="transmembrane region" description="Helical" evidence="2">
    <location>
        <begin position="137"/>
        <end position="163"/>
    </location>
</feature>
<feature type="region of interest" description="Disordered" evidence="1">
    <location>
        <begin position="28"/>
        <end position="51"/>
    </location>
</feature>
<dbReference type="RefSeq" id="XP_029219197.1">
    <property type="nucleotide sequence ID" value="XM_029364489.1"/>
</dbReference>
<evidence type="ECO:0000313" key="3">
    <source>
        <dbReference type="EMBL" id="PFH35188.1"/>
    </source>
</evidence>
<feature type="transmembrane region" description="Helical" evidence="2">
    <location>
        <begin position="437"/>
        <end position="466"/>
    </location>
</feature>
<accession>A0A2A9M9M7</accession>
<protein>
    <recommendedName>
        <fullName evidence="5">Transmembrane protein</fullName>
    </recommendedName>
</protein>
<evidence type="ECO:0000256" key="1">
    <source>
        <dbReference type="SAM" id="MobiDB-lite"/>
    </source>
</evidence>
<organism evidence="3 4">
    <name type="scientific">Besnoitia besnoiti</name>
    <name type="common">Apicomplexan protozoan</name>
    <dbReference type="NCBI Taxonomy" id="94643"/>
    <lineage>
        <taxon>Eukaryota</taxon>
        <taxon>Sar</taxon>
        <taxon>Alveolata</taxon>
        <taxon>Apicomplexa</taxon>
        <taxon>Conoidasida</taxon>
        <taxon>Coccidia</taxon>
        <taxon>Eucoccidiorida</taxon>
        <taxon>Eimeriorina</taxon>
        <taxon>Sarcocystidae</taxon>
        <taxon>Besnoitia</taxon>
    </lineage>
</organism>
<dbReference type="Proteomes" id="UP000224006">
    <property type="component" value="Chromosome V"/>
</dbReference>
<comment type="caution">
    <text evidence="3">The sequence shown here is derived from an EMBL/GenBank/DDBJ whole genome shotgun (WGS) entry which is preliminary data.</text>
</comment>
<name>A0A2A9M9M7_BESBE</name>
<gene>
    <name evidence="3" type="ORF">BESB_060750</name>
</gene>
<keyword evidence="2" id="KW-1133">Transmembrane helix</keyword>
<keyword evidence="2" id="KW-0472">Membrane</keyword>
<dbReference type="AlphaFoldDB" id="A0A2A9M9M7"/>
<dbReference type="KEGG" id="bbes:BESB_060750"/>